<organism evidence="4 5">
    <name type="scientific">Sphaerosporella brunnea</name>
    <dbReference type="NCBI Taxonomy" id="1250544"/>
    <lineage>
        <taxon>Eukaryota</taxon>
        <taxon>Fungi</taxon>
        <taxon>Dikarya</taxon>
        <taxon>Ascomycota</taxon>
        <taxon>Pezizomycotina</taxon>
        <taxon>Pezizomycetes</taxon>
        <taxon>Pezizales</taxon>
        <taxon>Pyronemataceae</taxon>
        <taxon>Sphaerosporella</taxon>
    </lineage>
</organism>
<dbReference type="PANTHER" id="PTHR13395">
    <property type="entry name" value="SISTER CHROMATID COHESION PROTEIN DCC1-RELATED"/>
    <property type="match status" value="1"/>
</dbReference>
<proteinExistence type="inferred from homology"/>
<reference evidence="4 5" key="1">
    <citation type="submission" date="2019-09" db="EMBL/GenBank/DDBJ databases">
        <title>Draft genome of the ectomycorrhizal ascomycete Sphaerosporella brunnea.</title>
        <authorList>
            <consortium name="DOE Joint Genome Institute"/>
            <person name="Benucci G.M."/>
            <person name="Marozzi G."/>
            <person name="Antonielli L."/>
            <person name="Sanchez S."/>
            <person name="Marco P."/>
            <person name="Wang X."/>
            <person name="Falini L.B."/>
            <person name="Barry K."/>
            <person name="Haridas S."/>
            <person name="Lipzen A."/>
            <person name="Labutti K."/>
            <person name="Grigoriev I.V."/>
            <person name="Murat C."/>
            <person name="Martin F."/>
            <person name="Albertini E."/>
            <person name="Donnini D."/>
            <person name="Bonito G."/>
        </authorList>
    </citation>
    <scope>NUCLEOTIDE SEQUENCE [LARGE SCALE GENOMIC DNA]</scope>
    <source>
        <strain evidence="4 5">Sb_GMNB300</strain>
    </source>
</reference>
<comment type="similarity">
    <text evidence="1">Belongs to the DCC1 family.</text>
</comment>
<dbReference type="Pfam" id="PF09724">
    <property type="entry name" value="Dcc1"/>
    <property type="match status" value="1"/>
</dbReference>
<dbReference type="Proteomes" id="UP000326924">
    <property type="component" value="Unassembled WGS sequence"/>
</dbReference>
<keyword evidence="5" id="KW-1185">Reference proteome</keyword>
<dbReference type="AlphaFoldDB" id="A0A5J5EVT3"/>
<evidence type="ECO:0000313" key="5">
    <source>
        <dbReference type="Proteomes" id="UP000326924"/>
    </source>
</evidence>
<gene>
    <name evidence="4" type="ORF">FN846DRAFT_779492</name>
</gene>
<comment type="caution">
    <text evidence="4">The sequence shown here is derived from an EMBL/GenBank/DDBJ whole genome shotgun (WGS) entry which is preliminary data.</text>
</comment>
<name>A0A5J5EVT3_9PEZI</name>
<evidence type="ECO:0000256" key="1">
    <source>
        <dbReference type="ARBA" id="ARBA00007017"/>
    </source>
</evidence>
<dbReference type="PANTHER" id="PTHR13395:SF6">
    <property type="entry name" value="SISTER CHROMATID COHESION PROTEIN DCC1"/>
    <property type="match status" value="1"/>
</dbReference>
<feature type="compositionally biased region" description="Pro residues" evidence="3">
    <location>
        <begin position="132"/>
        <end position="141"/>
    </location>
</feature>
<protein>
    <submittedName>
        <fullName evidence="4">Sister chromatid cohesion protein Dcc1</fullName>
    </submittedName>
</protein>
<dbReference type="GO" id="GO:0000775">
    <property type="term" value="C:chromosome, centromeric region"/>
    <property type="evidence" value="ECO:0007669"/>
    <property type="project" value="TreeGrafter"/>
</dbReference>
<evidence type="ECO:0000256" key="2">
    <source>
        <dbReference type="ARBA" id="ARBA00022705"/>
    </source>
</evidence>
<keyword evidence="2" id="KW-0235">DNA replication</keyword>
<dbReference type="OrthoDB" id="5199543at2759"/>
<sequence length="313" mass="33838">MSSQPNTTKIPFSIAHTQQPVRLIELPPAILSLINSDERPTLKIKAAAALPPSQSHNASSTSDHAVLCTADKTFSLRQVHSSNTTFLLTPTASCDSPSSGEVTVTSTVTSYLELLPLPSIADARDLLRPHLLPYPSPPPSPGTRKSRTQLARDTPISDAEFNHAWDSLGAFEHDGCCYIPTPSSLLAAVKEAFTSAAAERITICAKSPFSPDLVLGCIDEDVEIPRPLIVAALASVCDCAEDGWRLNESRCIEATGRWVLQEWHEMGKGDMLYIAFSKIWKSVVPDGCARLCCLDAIKVCWLVGCAEVRLVNS</sequence>
<feature type="region of interest" description="Disordered" evidence="3">
    <location>
        <begin position="130"/>
        <end position="149"/>
    </location>
</feature>
<dbReference type="GO" id="GO:0031390">
    <property type="term" value="C:Ctf18 RFC-like complex"/>
    <property type="evidence" value="ECO:0007669"/>
    <property type="project" value="InterPro"/>
</dbReference>
<dbReference type="GO" id="GO:0034088">
    <property type="term" value="P:maintenance of mitotic sister chromatid cohesion"/>
    <property type="evidence" value="ECO:0007669"/>
    <property type="project" value="TreeGrafter"/>
</dbReference>
<dbReference type="InParanoid" id="A0A5J5EVT3"/>
<evidence type="ECO:0000313" key="4">
    <source>
        <dbReference type="EMBL" id="KAA8904683.1"/>
    </source>
</evidence>
<accession>A0A5J5EVT3</accession>
<dbReference type="InterPro" id="IPR019128">
    <property type="entry name" value="Dcc1"/>
</dbReference>
<dbReference type="GO" id="GO:0006260">
    <property type="term" value="P:DNA replication"/>
    <property type="evidence" value="ECO:0007669"/>
    <property type="project" value="UniProtKB-KW"/>
</dbReference>
<evidence type="ECO:0000256" key="3">
    <source>
        <dbReference type="SAM" id="MobiDB-lite"/>
    </source>
</evidence>
<dbReference type="GO" id="GO:0000785">
    <property type="term" value="C:chromatin"/>
    <property type="evidence" value="ECO:0007669"/>
    <property type="project" value="TreeGrafter"/>
</dbReference>
<dbReference type="EMBL" id="VXIS01000105">
    <property type="protein sequence ID" value="KAA8904683.1"/>
    <property type="molecule type" value="Genomic_DNA"/>
</dbReference>